<feature type="region of interest" description="Disordered" evidence="1">
    <location>
        <begin position="255"/>
        <end position="316"/>
    </location>
</feature>
<dbReference type="GO" id="GO:0003677">
    <property type="term" value="F:DNA binding"/>
    <property type="evidence" value="ECO:0007669"/>
    <property type="project" value="InterPro"/>
</dbReference>
<protein>
    <submittedName>
        <fullName evidence="2">Phage RecT family recombinase</fullName>
    </submittedName>
</protein>
<organism evidence="2 3">
    <name type="scientific">Propionicimonas paludicola</name>
    <dbReference type="NCBI Taxonomy" id="185243"/>
    <lineage>
        <taxon>Bacteria</taxon>
        <taxon>Bacillati</taxon>
        <taxon>Actinomycetota</taxon>
        <taxon>Actinomycetes</taxon>
        <taxon>Propionibacteriales</taxon>
        <taxon>Nocardioidaceae</taxon>
        <taxon>Propionicimonas</taxon>
    </lineage>
</organism>
<evidence type="ECO:0000313" key="3">
    <source>
        <dbReference type="Proteomes" id="UP000226079"/>
    </source>
</evidence>
<proteinExistence type="predicted"/>
<dbReference type="InterPro" id="IPR018330">
    <property type="entry name" value="RecT_fam"/>
</dbReference>
<evidence type="ECO:0000256" key="1">
    <source>
        <dbReference type="SAM" id="MobiDB-lite"/>
    </source>
</evidence>
<gene>
    <name evidence="2" type="ORF">ATK74_0846</name>
</gene>
<name>A0A2A9CRS5_9ACTN</name>
<dbReference type="RefSeq" id="WP_098459866.1">
    <property type="nucleotide sequence ID" value="NZ_PDJC01000001.1"/>
</dbReference>
<reference evidence="2 3" key="1">
    <citation type="submission" date="2017-10" db="EMBL/GenBank/DDBJ databases">
        <title>Sequencing the genomes of 1000 actinobacteria strains.</title>
        <authorList>
            <person name="Klenk H.-P."/>
        </authorList>
    </citation>
    <scope>NUCLEOTIDE SEQUENCE [LARGE SCALE GENOMIC DNA]</scope>
    <source>
        <strain evidence="2 3">DSM 15597</strain>
    </source>
</reference>
<dbReference type="GO" id="GO:0006259">
    <property type="term" value="P:DNA metabolic process"/>
    <property type="evidence" value="ECO:0007669"/>
    <property type="project" value="InterPro"/>
</dbReference>
<feature type="compositionally biased region" description="Low complexity" evidence="1">
    <location>
        <begin position="307"/>
        <end position="316"/>
    </location>
</feature>
<comment type="caution">
    <text evidence="2">The sequence shown here is derived from an EMBL/GenBank/DDBJ whole genome shotgun (WGS) entry which is preliminary data.</text>
</comment>
<accession>A0A2A9CRS5</accession>
<dbReference type="EMBL" id="PDJC01000001">
    <property type="protein sequence ID" value="PFG16312.1"/>
    <property type="molecule type" value="Genomic_DNA"/>
</dbReference>
<dbReference type="NCBIfam" id="TIGR00616">
    <property type="entry name" value="rect"/>
    <property type="match status" value="1"/>
</dbReference>
<sequence>MTEPTKDVEHVKPAELVERYRGSFTSLLPTHLRQEDGGDTWIGSVLSVLRTNPQVATAALNDNAAFLRALVPAAQRGLTPGTEEYYLVPFSPRRGEPQIVQGIIGYQGLIELIYRAGAVSSVIVEVVKRNDEFSYDPGVDERPHHKVDWFGGDRGELIGAYAYARMRDGATSKVVIIGPEEVQKAKSKSASAASNYSPWNTNPEAMWMKTAARQLAKWVPTSAEYRRQQLRDAQAVLAEDRRNGMIVSGLADIPVSSPAEGETVDPVTGEVLTEGDIVDAELVDTTKPDPGLDAGGQSTGKPGSTKGAPVAAGAPATTPAPAVQIVDATPPAEQAPIDVIPEAVPLITNKQKSLLRGRCADLGIQSDLQLKLTYFDLILQRPEGQQLAAVDDLTSAEADQILAVLQPMATKADLEAWGAGQVALTTEPETD</sequence>
<evidence type="ECO:0000313" key="2">
    <source>
        <dbReference type="EMBL" id="PFG16312.1"/>
    </source>
</evidence>
<dbReference type="Proteomes" id="UP000226079">
    <property type="component" value="Unassembled WGS sequence"/>
</dbReference>
<dbReference type="InterPro" id="IPR004590">
    <property type="entry name" value="ssDNA_annealing_RecT"/>
</dbReference>
<keyword evidence="3" id="KW-1185">Reference proteome</keyword>
<dbReference type="Pfam" id="PF03837">
    <property type="entry name" value="RecT"/>
    <property type="match status" value="1"/>
</dbReference>
<dbReference type="AlphaFoldDB" id="A0A2A9CRS5"/>